<organism evidence="1 2">
    <name type="scientific">Allacma fusca</name>
    <dbReference type="NCBI Taxonomy" id="39272"/>
    <lineage>
        <taxon>Eukaryota</taxon>
        <taxon>Metazoa</taxon>
        <taxon>Ecdysozoa</taxon>
        <taxon>Arthropoda</taxon>
        <taxon>Hexapoda</taxon>
        <taxon>Collembola</taxon>
        <taxon>Symphypleona</taxon>
        <taxon>Sminthuridae</taxon>
        <taxon>Allacma</taxon>
    </lineage>
</organism>
<evidence type="ECO:0000313" key="1">
    <source>
        <dbReference type="EMBL" id="CAG7824326.1"/>
    </source>
</evidence>
<feature type="non-terminal residue" evidence="1">
    <location>
        <position position="1"/>
    </location>
</feature>
<dbReference type="AlphaFoldDB" id="A0A8J2KZB2"/>
<protein>
    <submittedName>
        <fullName evidence="1">Uncharacterized protein</fullName>
    </submittedName>
</protein>
<keyword evidence="2" id="KW-1185">Reference proteome</keyword>
<dbReference type="EMBL" id="CAJVCH010532376">
    <property type="protein sequence ID" value="CAG7824326.1"/>
    <property type="molecule type" value="Genomic_DNA"/>
</dbReference>
<comment type="caution">
    <text evidence="1">The sequence shown here is derived from an EMBL/GenBank/DDBJ whole genome shotgun (WGS) entry which is preliminary data.</text>
</comment>
<proteinExistence type="predicted"/>
<dbReference type="Proteomes" id="UP000708208">
    <property type="component" value="Unassembled WGS sequence"/>
</dbReference>
<name>A0A8J2KZB2_9HEXA</name>
<gene>
    <name evidence="1" type="ORF">AFUS01_LOCUS34489</name>
</gene>
<sequence length="167" mass="19540">MTLIFRKVLNNIQTSNSKQVNSTALYAQSISNIRDLEHFEIQIVKNLTHTLLATQKLPLGSDIRKLVHLYLTDFYQSSGYSKIHDFIDREENQASENPICSFSLIRRVAILLKELVAHKYFHRIFGLLYENIVHFFLLNVWPHIDDMEVMANKILKIQMVHDLDAEQ</sequence>
<reference evidence="1" key="1">
    <citation type="submission" date="2021-06" db="EMBL/GenBank/DDBJ databases">
        <authorList>
            <person name="Hodson N. C."/>
            <person name="Mongue J. A."/>
            <person name="Jaron S. K."/>
        </authorList>
    </citation>
    <scope>NUCLEOTIDE SEQUENCE</scope>
</reference>
<evidence type="ECO:0000313" key="2">
    <source>
        <dbReference type="Proteomes" id="UP000708208"/>
    </source>
</evidence>
<accession>A0A8J2KZB2</accession>